<sequence>MQMLHLPFLKIITSEVKLKALILSRKQMPDCKRKNLAYRDACSSF</sequence>
<name>K3ZGM9_SETIT</name>
<reference evidence="2" key="1">
    <citation type="journal article" date="2012" name="Nat. Biotechnol.">
        <title>Reference genome sequence of the model plant Setaria.</title>
        <authorList>
            <person name="Bennetzen J.L."/>
            <person name="Schmutz J."/>
            <person name="Wang H."/>
            <person name="Percifield R."/>
            <person name="Hawkins J."/>
            <person name="Pontaroli A.C."/>
            <person name="Estep M."/>
            <person name="Feng L."/>
            <person name="Vaughn J.N."/>
            <person name="Grimwood J."/>
            <person name="Jenkins J."/>
            <person name="Barry K."/>
            <person name="Lindquist E."/>
            <person name="Hellsten U."/>
            <person name="Deshpande S."/>
            <person name="Wang X."/>
            <person name="Wu X."/>
            <person name="Mitros T."/>
            <person name="Triplett J."/>
            <person name="Yang X."/>
            <person name="Ye C.Y."/>
            <person name="Mauro-Herrera M."/>
            <person name="Wang L."/>
            <person name="Li P."/>
            <person name="Sharma M."/>
            <person name="Sharma R."/>
            <person name="Ronald P.C."/>
            <person name="Panaud O."/>
            <person name="Kellogg E.A."/>
            <person name="Brutnell T.P."/>
            <person name="Doust A.N."/>
            <person name="Tuskan G.A."/>
            <person name="Rokhsar D."/>
            <person name="Devos K.M."/>
        </authorList>
    </citation>
    <scope>NUCLEOTIDE SEQUENCE [LARGE SCALE GENOMIC DNA]</scope>
    <source>
        <strain evidence="2">cv. Yugu1</strain>
    </source>
</reference>
<dbReference type="AlphaFoldDB" id="K3ZGM9"/>
<dbReference type="InParanoid" id="K3ZGM9"/>
<dbReference type="Proteomes" id="UP000004995">
    <property type="component" value="Unassembled WGS sequence"/>
</dbReference>
<dbReference type="HOGENOM" id="CLU_3208533_0_0_1"/>
<proteinExistence type="predicted"/>
<evidence type="ECO:0000313" key="1">
    <source>
        <dbReference type="EnsemblPlants" id="KQL13757"/>
    </source>
</evidence>
<accession>K3ZGM9</accession>
<keyword evidence="2" id="KW-1185">Reference proteome</keyword>
<dbReference type="Gramene" id="KQL13757">
    <property type="protein sequence ID" value="KQL13757"/>
    <property type="gene ID" value="SETIT_025731mg"/>
</dbReference>
<organism evidence="1 2">
    <name type="scientific">Setaria italica</name>
    <name type="common">Foxtail millet</name>
    <name type="synonym">Panicum italicum</name>
    <dbReference type="NCBI Taxonomy" id="4555"/>
    <lineage>
        <taxon>Eukaryota</taxon>
        <taxon>Viridiplantae</taxon>
        <taxon>Streptophyta</taxon>
        <taxon>Embryophyta</taxon>
        <taxon>Tracheophyta</taxon>
        <taxon>Spermatophyta</taxon>
        <taxon>Magnoliopsida</taxon>
        <taxon>Liliopsida</taxon>
        <taxon>Poales</taxon>
        <taxon>Poaceae</taxon>
        <taxon>PACMAD clade</taxon>
        <taxon>Panicoideae</taxon>
        <taxon>Panicodae</taxon>
        <taxon>Paniceae</taxon>
        <taxon>Cenchrinae</taxon>
        <taxon>Setaria</taxon>
    </lineage>
</organism>
<reference evidence="1" key="2">
    <citation type="submission" date="2018-08" db="UniProtKB">
        <authorList>
            <consortium name="EnsemblPlants"/>
        </authorList>
    </citation>
    <scope>IDENTIFICATION</scope>
    <source>
        <strain evidence="1">Yugu1</strain>
    </source>
</reference>
<dbReference type="EMBL" id="AGNK02001479">
    <property type="status" value="NOT_ANNOTATED_CDS"/>
    <property type="molecule type" value="Genomic_DNA"/>
</dbReference>
<evidence type="ECO:0000313" key="2">
    <source>
        <dbReference type="Proteomes" id="UP000004995"/>
    </source>
</evidence>
<dbReference type="EnsemblPlants" id="KQL13757">
    <property type="protein sequence ID" value="KQL13757"/>
    <property type="gene ID" value="SETIT_025731mg"/>
</dbReference>
<protein>
    <submittedName>
        <fullName evidence="1">Uncharacterized protein</fullName>
    </submittedName>
</protein>